<organism evidence="1">
    <name type="scientific">Cucumis melo</name>
    <name type="common">Muskmelon</name>
    <dbReference type="NCBI Taxonomy" id="3656"/>
    <lineage>
        <taxon>Eukaryota</taxon>
        <taxon>Viridiplantae</taxon>
        <taxon>Streptophyta</taxon>
        <taxon>Embryophyta</taxon>
        <taxon>Tracheophyta</taxon>
        <taxon>Spermatophyta</taxon>
        <taxon>Magnoliopsida</taxon>
        <taxon>eudicotyledons</taxon>
        <taxon>Gunneridae</taxon>
        <taxon>Pentapetalae</taxon>
        <taxon>rosids</taxon>
        <taxon>fabids</taxon>
        <taxon>Cucurbitales</taxon>
        <taxon>Cucurbitaceae</taxon>
        <taxon>Benincaseae</taxon>
        <taxon>Cucumis</taxon>
    </lineage>
</organism>
<dbReference type="AlphaFoldDB" id="A0A9I9EAU3"/>
<proteinExistence type="predicted"/>
<evidence type="ECO:0000313" key="1">
    <source>
        <dbReference type="EnsemblPlants" id="MELO3C031230.2.1"/>
    </source>
</evidence>
<name>A0A9I9EAU3_CUCME</name>
<protein>
    <submittedName>
        <fullName evidence="1">Uncharacterized protein</fullName>
    </submittedName>
</protein>
<sequence>MHPHLRHGCLRTKASSMARKARPGEAECYGERWMVRQAPCE</sequence>
<accession>A0A9I9EAU3</accession>
<dbReference type="EnsemblPlants" id="MELO3C031230.2.1">
    <property type="protein sequence ID" value="MELO3C031230.2.1"/>
    <property type="gene ID" value="MELO3C031230.2"/>
</dbReference>
<dbReference type="Gramene" id="MELO3C031230.2.1">
    <property type="protein sequence ID" value="MELO3C031230.2.1"/>
    <property type="gene ID" value="MELO3C031230.2"/>
</dbReference>
<reference evidence="1" key="1">
    <citation type="submission" date="2023-03" db="UniProtKB">
        <authorList>
            <consortium name="EnsemblPlants"/>
        </authorList>
    </citation>
    <scope>IDENTIFICATION</scope>
</reference>